<accession>A0ABU0BQV5</accession>
<keyword evidence="2" id="KW-1185">Reference proteome</keyword>
<reference evidence="1 2" key="1">
    <citation type="submission" date="2023-07" db="EMBL/GenBank/DDBJ databases">
        <title>Genomic Encyclopedia of Type Strains, Phase IV (KMG-IV): sequencing the most valuable type-strain genomes for metagenomic binning, comparative biology and taxonomic classification.</title>
        <authorList>
            <person name="Goeker M."/>
        </authorList>
    </citation>
    <scope>NUCLEOTIDE SEQUENCE [LARGE SCALE GENOMIC DNA]</scope>
    <source>
        <strain evidence="1 2">DSM 1112</strain>
    </source>
</reference>
<dbReference type="EMBL" id="JAUSVF010000001">
    <property type="protein sequence ID" value="MDQ0320621.1"/>
    <property type="molecule type" value="Genomic_DNA"/>
</dbReference>
<gene>
    <name evidence="1" type="ORF">QO002_002759</name>
</gene>
<comment type="caution">
    <text evidence="1">The sequence shown here is derived from an EMBL/GenBank/DDBJ whole genome shotgun (WGS) entry which is preliminary data.</text>
</comment>
<sequence>MDGVRLSITVWFHVHGLLHDVCANLRRQIVEGGAIFLDRPLLLVVLVFRMISHQSHVLCYTKLAQFTPGDASEAVSQSLRHVRLYSRNRYSPETFVKKPTLMEI</sequence>
<dbReference type="Proteomes" id="UP001230207">
    <property type="component" value="Unassembled WGS sequence"/>
</dbReference>
<evidence type="ECO:0000313" key="1">
    <source>
        <dbReference type="EMBL" id="MDQ0320621.1"/>
    </source>
</evidence>
<proteinExistence type="predicted"/>
<name>A0ABU0BQV5_9HYPH</name>
<protein>
    <submittedName>
        <fullName evidence="1">Zona occludens toxin (Predicted ATPase)</fullName>
    </submittedName>
</protein>
<organism evidence="1 2">
    <name type="scientific">Pararhizobium capsulatum DSM 1112</name>
    <dbReference type="NCBI Taxonomy" id="1121113"/>
    <lineage>
        <taxon>Bacteria</taxon>
        <taxon>Pseudomonadati</taxon>
        <taxon>Pseudomonadota</taxon>
        <taxon>Alphaproteobacteria</taxon>
        <taxon>Hyphomicrobiales</taxon>
        <taxon>Rhizobiaceae</taxon>
        <taxon>Rhizobium/Agrobacterium group</taxon>
        <taxon>Pararhizobium</taxon>
    </lineage>
</organism>
<evidence type="ECO:0000313" key="2">
    <source>
        <dbReference type="Proteomes" id="UP001230207"/>
    </source>
</evidence>